<dbReference type="InterPro" id="IPR051802">
    <property type="entry name" value="YfhM-like"/>
</dbReference>
<dbReference type="RefSeq" id="WP_042279622.1">
    <property type="nucleotide sequence ID" value="NZ_BBML01000007.1"/>
</dbReference>
<dbReference type="SUPFAM" id="SSF49464">
    <property type="entry name" value="Carboxypeptidase regulatory domain-like"/>
    <property type="match status" value="1"/>
</dbReference>
<gene>
    <name evidence="4" type="ORF">JCM19294_332</name>
</gene>
<keyword evidence="5" id="KW-1185">Reference proteome</keyword>
<reference evidence="4" key="1">
    <citation type="journal article" date="2014" name="Genome Announc.">
        <title>Draft Genome Sequences of Marine Flavobacterium Nonlabens Strains NR17, NR24, NR27, NR32, NR33, and Ara13.</title>
        <authorList>
            <person name="Nakanishi M."/>
            <person name="Meirelles P."/>
            <person name="Suzuki R."/>
            <person name="Takatani N."/>
            <person name="Mino S."/>
            <person name="Suda W."/>
            <person name="Oshima K."/>
            <person name="Hattori M."/>
            <person name="Ohkuma M."/>
            <person name="Hosokawa M."/>
            <person name="Miyashita K."/>
            <person name="Thompson F.L."/>
            <person name="Niwa A."/>
            <person name="Sawabe T."/>
            <person name="Sawabe T."/>
        </authorList>
    </citation>
    <scope>NUCLEOTIDE SEQUENCE [LARGE SCALE GENOMIC DNA]</scope>
    <source>
        <strain evidence="4">JCM 19294</strain>
    </source>
</reference>
<comment type="caution">
    <text evidence="4">The sequence shown here is derived from an EMBL/GenBank/DDBJ whole genome shotgun (WGS) entry which is preliminary data.</text>
</comment>
<dbReference type="Pfam" id="PF13715">
    <property type="entry name" value="CarbopepD_reg_2"/>
    <property type="match status" value="1"/>
</dbReference>
<keyword evidence="2" id="KW-0812">Transmembrane</keyword>
<dbReference type="Gene3D" id="1.50.10.20">
    <property type="match status" value="1"/>
</dbReference>
<feature type="domain" description="Alpha-2-macroglobulin" evidence="3">
    <location>
        <begin position="1428"/>
        <end position="1518"/>
    </location>
</feature>
<keyword evidence="2" id="KW-0998">Cell outer membrane</keyword>
<dbReference type="Pfam" id="PF01835">
    <property type="entry name" value="MG2"/>
    <property type="match status" value="1"/>
</dbReference>
<dbReference type="Proteomes" id="UP000029221">
    <property type="component" value="Unassembled WGS sequence"/>
</dbReference>
<proteinExistence type="inferred from homology"/>
<dbReference type="PANTHER" id="PTHR40094">
    <property type="entry name" value="ALPHA-2-MACROGLOBULIN HOMOLOG"/>
    <property type="match status" value="1"/>
</dbReference>
<dbReference type="GO" id="GO:0004866">
    <property type="term" value="F:endopeptidase inhibitor activity"/>
    <property type="evidence" value="ECO:0007669"/>
    <property type="project" value="InterPro"/>
</dbReference>
<dbReference type="SUPFAM" id="SSF48239">
    <property type="entry name" value="Terpenoid cyclases/Protein prenyltransferases"/>
    <property type="match status" value="1"/>
</dbReference>
<evidence type="ECO:0000256" key="2">
    <source>
        <dbReference type="PROSITE-ProRule" id="PRU01360"/>
    </source>
</evidence>
<dbReference type="InterPro" id="IPR008930">
    <property type="entry name" value="Terpenoid_cyclase/PrenylTrfase"/>
</dbReference>
<comment type="similarity">
    <text evidence="1">Belongs to the protease inhibitor I39 (alpha-2-macroglobulin) family. Bacterial alpha-2-macroglobulin subfamily.</text>
</comment>
<evidence type="ECO:0000313" key="5">
    <source>
        <dbReference type="Proteomes" id="UP000029221"/>
    </source>
</evidence>
<dbReference type="Pfam" id="PF17973">
    <property type="entry name" value="bMG10"/>
    <property type="match status" value="1"/>
</dbReference>
<dbReference type="InterPro" id="IPR039426">
    <property type="entry name" value="TonB-dep_rcpt-like"/>
</dbReference>
<comment type="subcellular location">
    <subcellularLocation>
        <location evidence="2">Cell outer membrane</location>
        <topology evidence="2">Multi-pass membrane protein</topology>
    </subcellularLocation>
</comment>
<dbReference type="Gene3D" id="2.60.40.1120">
    <property type="entry name" value="Carboxypeptidase-like, regulatory domain"/>
    <property type="match status" value="1"/>
</dbReference>
<dbReference type="InterPro" id="IPR001599">
    <property type="entry name" value="Macroglobln_a2"/>
</dbReference>
<dbReference type="eggNOG" id="COG2373">
    <property type="taxonomic scope" value="Bacteria"/>
</dbReference>
<dbReference type="Gene3D" id="2.170.130.10">
    <property type="entry name" value="TonB-dependent receptor, plug domain"/>
    <property type="match status" value="1"/>
</dbReference>
<sequence length="2211" mass="254148">MKSTPAILFVLILLGQIIVAQSPFQNQWEEIEKLELSNKINEAHKILNGIYEKAQKEQLNDEMIKVTVFKSKYTLINQEDAQRKVLKMLDSLITIKQFPERNIYQSYKAQLLYNYYNTNRYLIDRRNKQNGAIDDFKQWTKIQFVDEINALFTSSLEEPLELAKIKTVEYDALFFQRVNGRFLQPTLLDVLFREAFPFFNDPIKKSFYSPIKPTEKEMFLPTQEISANATLLKVYPVLKMYNLLEKLHSRLGNDQAYLYTVIERMKYERSLSNDDFTLLYIDALEKLYRANKGNKEASLVLNLLAREYYQLSLDYSLPDFKTYRNKSIQLAQLAIDDYKDSYGSLLAQEILSSIFETTARIDIDNYVTPNDSILGNFTYRNIDNATLYVIPGKSYYLYKNDSLARDTFNKALASNELIHAEHFPLHDVEDTYSHDYQFVVPGLNTGHYNAVLEVCENDVSKIKFLSFNVSNIAAIERKTPTYIELSLYNRKTGAPLRSARVKRFNNYTFNPIGNFKVDQDGRVKLPLKKNEDANDFDLLIINGKDTLETDLYGYREVKTKYKHERIAKSFLYFDRGIYRPNQEVFFKGIVLENYKKQSKTLDNFTVKLEVKDANYQVIHEDTLTTNDYGSVSGSFKLPQDVLTGRFTLSLNKINDRIRNVDRWINNQYSFQVEEYKLPKFKTSFEPIKELYKINDSVKVVGKALALLGSPITNAQVKYTVKRKAQYHWFYRHKNKEESFQTGTVKTKKDGSYEIVFKALPDENYKKGEKVSYTYEVNAAVTDLNGETREANTQVKVSTEPFSLSISDNDLTIDNDTITIAARNSNGQFASTKVVLEIRKKENENRPIFQKRTESNYYSHRSYIVNEKSENTEAFPKFYEYSREDHINAFPYRAADNRELVSSSNRYESRPANDWKDMPILYKKEVVIDSITSVKVPITEEWQNGAYYFFVKSIEEDVSNRQEVNIHADKSQPLFPTILEVDVSQNNDLTSVTAKTSMNGIYTRVLIWDKKSILKDEVLYFNKGTNSVSYTLKDVKGDNLKFQFITYIENHLHSISKTLSLQKITPVNYKIKTSTFRDKLAPGEEEIWSFKIKNQKDQPMVAEVLASMYDLGLDQFKPSYWGLPYFNNYNYGIHVGYFENIEPLDDDSDSIFFNNTYDNTVPTLEYDRLRFFGLNFNNPGIVNSSYLKNISRKHKELKPKQGFVVGVVSDYDGPLIGATVNVKGTNIATTTDFDGRYEIVAQKEDVLVVSYVGYESKEIMVGENTVINASLDSSLDEVVVVGYRTIHKSRSNVATSVVSAMEVMDRPNSEVIQRLQGQVPGLQVQYSSGQPGANPQVLLRGISSAQSNISPLYIVDGVPVNKEDFKGLNQDDIKEIATLKDAAATSIYGNRGANGVIVISTKQGVSTADIVNQEIELNKVKARKNLKETAFFLPHVKTDKQGNLKVSFTSPEMLTEWKFRLLAHNKQGQFAQLTKTVRTQKDLSIVPNAPRFLREKDTIKLSTKIANLSEEDYNGIARLQLSSAIDGSSIDDKFNNTSATQNFQVDAGGNTSVAWTFVVPVGAPPVTYRITASTGKFSDGEENVLPVLTNRDLVTETQSMWVRSGVNKSFTLNNLKENNSSTLEHHKLTLEYTSNPAWYAIKALPYLKEYEHECAEQTFSRYFANATSAHILNSHPEVKKVFDKWAALDVPLSKLEKNDELKSILLTHTPWVLDTQDEKEQLKRLATLFDLDRTAREQKRTFKKLKKLQNNSGWFPWFNGGADNEYISRHIVSGIGRMEQLQIRHENQEEMRAMYDKGVHALDKKWEKQFKNHRTNYGRITDTTKFKSPEDYNFYYGYWHYQYARSFGMSQKRLKPVTGILKEYEDYAFAKAKTEFATHTRYQQLLIALVLHRNGFTNDAQKILEGLKQIAINSEERGMYWENTKYGWRWYNNDVNTVALAIEAFSEITDDQETVESLKVSLIRRGRANRWDSTKSTAMACYALLLKGDNFTSISAEPRIYWAGKDVINEMLNEDQVEEGTGYFKTSIDKEKISKDYATVTVDNKSSTTGYGALYWQYFEDLDKIKAHSGDGPLKVKKQLFKNITNDDGTSLQEITQENPVKIGDLITVRIIITAVEDMEYIHLKDMRSSGFEPVDVISKYKWQDGLGYYQSTKDVASHFFFDKIDKGTYVFDYNVRANNAGQFSNGITRIESMYAPEYGSHSSGTRVNIVE</sequence>
<organism evidence="4 5">
    <name type="scientific">Nonlabens tegetincola</name>
    <dbReference type="NCBI Taxonomy" id="323273"/>
    <lineage>
        <taxon>Bacteria</taxon>
        <taxon>Pseudomonadati</taxon>
        <taxon>Bacteroidota</taxon>
        <taxon>Flavobacteriia</taxon>
        <taxon>Flavobacteriales</taxon>
        <taxon>Flavobacteriaceae</taxon>
        <taxon>Nonlabens</taxon>
    </lineage>
</organism>
<dbReference type="SMART" id="SM01360">
    <property type="entry name" value="A2M"/>
    <property type="match status" value="1"/>
</dbReference>
<protein>
    <submittedName>
        <fullName evidence="4">Putative outer membrane protein</fullName>
    </submittedName>
</protein>
<dbReference type="InterPro" id="IPR012910">
    <property type="entry name" value="Plug_dom"/>
</dbReference>
<dbReference type="Pfam" id="PF00207">
    <property type="entry name" value="A2M"/>
    <property type="match status" value="1"/>
</dbReference>
<dbReference type="GO" id="GO:0009279">
    <property type="term" value="C:cell outer membrane"/>
    <property type="evidence" value="ECO:0007669"/>
    <property type="project" value="UniProtKB-SubCell"/>
</dbReference>
<name>A0A090Q7Q4_9FLAO</name>
<dbReference type="SUPFAM" id="SSF56935">
    <property type="entry name" value="Porins"/>
    <property type="match status" value="1"/>
</dbReference>
<dbReference type="InterPro" id="IPR041246">
    <property type="entry name" value="Bact_MG10"/>
</dbReference>
<dbReference type="InterPro" id="IPR023997">
    <property type="entry name" value="TonB-dep_OMP_SusC/RagA_CS"/>
</dbReference>
<comment type="similarity">
    <text evidence="2">Belongs to the TonB-dependent receptor family.</text>
</comment>
<evidence type="ECO:0000259" key="3">
    <source>
        <dbReference type="SMART" id="SM01360"/>
    </source>
</evidence>
<dbReference type="STRING" id="319236.BST91_09690"/>
<dbReference type="InterPro" id="IPR037066">
    <property type="entry name" value="Plug_dom_sf"/>
</dbReference>
<evidence type="ECO:0000256" key="1">
    <source>
        <dbReference type="ARBA" id="ARBA00010556"/>
    </source>
</evidence>
<keyword evidence="2" id="KW-0813">Transport</keyword>
<dbReference type="PANTHER" id="PTHR40094:SF1">
    <property type="entry name" value="UBIQUITIN DOMAIN-CONTAINING PROTEIN"/>
    <property type="match status" value="1"/>
</dbReference>
<evidence type="ECO:0000313" key="4">
    <source>
        <dbReference type="EMBL" id="GAK97793.1"/>
    </source>
</evidence>
<dbReference type="Pfam" id="PF07715">
    <property type="entry name" value="Plug"/>
    <property type="match status" value="1"/>
</dbReference>
<dbReference type="PROSITE" id="PS52016">
    <property type="entry name" value="TONB_DEPENDENT_REC_3"/>
    <property type="match status" value="1"/>
</dbReference>
<keyword evidence="2" id="KW-1134">Transmembrane beta strand</keyword>
<dbReference type="Gene3D" id="2.60.40.1930">
    <property type="match status" value="1"/>
</dbReference>
<dbReference type="InterPro" id="IPR008969">
    <property type="entry name" value="CarboxyPept-like_regulatory"/>
</dbReference>
<dbReference type="InterPro" id="IPR002890">
    <property type="entry name" value="MG2"/>
</dbReference>
<accession>A0A090Q7Q4</accession>
<keyword evidence="2" id="KW-0472">Membrane</keyword>
<dbReference type="EMBL" id="BBML01000007">
    <property type="protein sequence ID" value="GAK97793.1"/>
    <property type="molecule type" value="Genomic_DNA"/>
</dbReference>
<dbReference type="NCBIfam" id="TIGR04057">
    <property type="entry name" value="SusC_RagA_signa"/>
    <property type="match status" value="1"/>
</dbReference>